<dbReference type="GO" id="GO:0008506">
    <property type="term" value="F:sucrose:proton symporter activity"/>
    <property type="evidence" value="ECO:0007669"/>
    <property type="project" value="TreeGrafter"/>
</dbReference>
<feature type="transmembrane region" description="Helical" evidence="7">
    <location>
        <begin position="29"/>
        <end position="48"/>
    </location>
</feature>
<feature type="transmembrane region" description="Helical" evidence="7">
    <location>
        <begin position="68"/>
        <end position="89"/>
    </location>
</feature>
<dbReference type="Proteomes" id="UP000076154">
    <property type="component" value="Unassembled WGS sequence"/>
</dbReference>
<feature type="transmembrane region" description="Helical" evidence="7">
    <location>
        <begin position="338"/>
        <end position="358"/>
    </location>
</feature>
<dbReference type="InterPro" id="IPR011701">
    <property type="entry name" value="MFS"/>
</dbReference>
<evidence type="ECO:0000313" key="9">
    <source>
        <dbReference type="Proteomes" id="UP000076154"/>
    </source>
</evidence>
<proteinExistence type="predicted"/>
<keyword evidence="3 7" id="KW-0812">Transmembrane</keyword>
<feature type="transmembrane region" description="Helical" evidence="7">
    <location>
        <begin position="583"/>
        <end position="603"/>
    </location>
</feature>
<name>A0A369K413_HYPMA</name>
<comment type="caution">
    <text evidence="8">The sequence shown here is derived from an EMBL/GenBank/DDBJ whole genome shotgun (WGS) entry which is preliminary data.</text>
</comment>
<dbReference type="OrthoDB" id="28755at2759"/>
<feature type="region of interest" description="Disordered" evidence="6">
    <location>
        <begin position="476"/>
        <end position="513"/>
    </location>
</feature>
<evidence type="ECO:0000256" key="4">
    <source>
        <dbReference type="ARBA" id="ARBA00022989"/>
    </source>
</evidence>
<keyword evidence="2" id="KW-0813">Transport</keyword>
<feature type="transmembrane region" description="Helical" evidence="7">
    <location>
        <begin position="392"/>
        <end position="412"/>
    </location>
</feature>
<dbReference type="PANTHER" id="PTHR19432">
    <property type="entry name" value="SUGAR TRANSPORTER"/>
    <property type="match status" value="1"/>
</dbReference>
<evidence type="ECO:0000256" key="7">
    <source>
        <dbReference type="SAM" id="Phobius"/>
    </source>
</evidence>
<feature type="transmembrane region" description="Helical" evidence="7">
    <location>
        <begin position="670"/>
        <end position="690"/>
    </location>
</feature>
<evidence type="ECO:0000313" key="8">
    <source>
        <dbReference type="EMBL" id="RDB28230.1"/>
    </source>
</evidence>
<feature type="compositionally biased region" description="Acidic residues" evidence="6">
    <location>
        <begin position="536"/>
        <end position="548"/>
    </location>
</feature>
<dbReference type="SUPFAM" id="SSF103473">
    <property type="entry name" value="MFS general substrate transporter"/>
    <property type="match status" value="1"/>
</dbReference>
<dbReference type="EMBL" id="LUEZ02000012">
    <property type="protein sequence ID" value="RDB28230.1"/>
    <property type="molecule type" value="Genomic_DNA"/>
</dbReference>
<keyword evidence="4 7" id="KW-1133">Transmembrane helix</keyword>
<organism evidence="8 9">
    <name type="scientific">Hypsizygus marmoreus</name>
    <name type="common">White beech mushroom</name>
    <name type="synonym">Agaricus marmoreus</name>
    <dbReference type="NCBI Taxonomy" id="39966"/>
    <lineage>
        <taxon>Eukaryota</taxon>
        <taxon>Fungi</taxon>
        <taxon>Dikarya</taxon>
        <taxon>Basidiomycota</taxon>
        <taxon>Agaricomycotina</taxon>
        <taxon>Agaricomycetes</taxon>
        <taxon>Agaricomycetidae</taxon>
        <taxon>Agaricales</taxon>
        <taxon>Tricholomatineae</taxon>
        <taxon>Lyophyllaceae</taxon>
        <taxon>Hypsizygus</taxon>
    </lineage>
</organism>
<evidence type="ECO:0000256" key="1">
    <source>
        <dbReference type="ARBA" id="ARBA00004141"/>
    </source>
</evidence>
<evidence type="ECO:0000256" key="3">
    <source>
        <dbReference type="ARBA" id="ARBA00022692"/>
    </source>
</evidence>
<dbReference type="InterPro" id="IPR036259">
    <property type="entry name" value="MFS_trans_sf"/>
</dbReference>
<feature type="region of interest" description="Disordered" evidence="6">
    <location>
        <begin position="536"/>
        <end position="566"/>
    </location>
</feature>
<dbReference type="Pfam" id="PF07690">
    <property type="entry name" value="MFS_1"/>
    <property type="match status" value="1"/>
</dbReference>
<feature type="transmembrane region" description="Helical" evidence="7">
    <location>
        <begin position="180"/>
        <end position="200"/>
    </location>
</feature>
<gene>
    <name evidence="8" type="primary">sut1_0</name>
    <name evidence="8" type="ORF">Hypma_001497</name>
</gene>
<keyword evidence="9" id="KW-1185">Reference proteome</keyword>
<evidence type="ECO:0000256" key="6">
    <source>
        <dbReference type="SAM" id="MobiDB-lite"/>
    </source>
</evidence>
<evidence type="ECO:0000256" key="5">
    <source>
        <dbReference type="ARBA" id="ARBA00023136"/>
    </source>
</evidence>
<dbReference type="FunCoup" id="A0A369K413">
    <property type="interactions" value="56"/>
</dbReference>
<reference evidence="8" key="1">
    <citation type="submission" date="2018-04" db="EMBL/GenBank/DDBJ databases">
        <title>Whole genome sequencing of Hypsizygus marmoreus.</title>
        <authorList>
            <person name="Choi I.-G."/>
            <person name="Min B."/>
            <person name="Kim J.-G."/>
            <person name="Kim S."/>
            <person name="Oh Y.-L."/>
            <person name="Kong W.-S."/>
            <person name="Park H."/>
            <person name="Jeong J."/>
            <person name="Song E.-S."/>
        </authorList>
    </citation>
    <scope>NUCLEOTIDE SEQUENCE [LARGE SCALE GENOMIC DNA]</scope>
    <source>
        <strain evidence="8">51987-8</strain>
    </source>
</reference>
<feature type="transmembrane region" description="Helical" evidence="7">
    <location>
        <begin position="277"/>
        <end position="299"/>
    </location>
</feature>
<protein>
    <submittedName>
        <fullName evidence="8">General alpha-glucoside permease</fullName>
    </submittedName>
</protein>
<dbReference type="GO" id="GO:0005886">
    <property type="term" value="C:plasma membrane"/>
    <property type="evidence" value="ECO:0007669"/>
    <property type="project" value="TreeGrafter"/>
</dbReference>
<sequence length="696" mass="75260">MTGFVPLPDAGHSRTQKFVGKARIMGPKWSHMLTLTIGLLGVQIFWSVEMGYASPYLLSLGLSKSSMAVVFLAGPLSGLIMQPVIGVLADTSTSRFGRRRPYMMAGTTICVLAMLLLGYTRGFAAIFTGWRTPSNDSLTIALAVLSIYLIDFSINAVMAVDRTLLVDTLPPSAQASGNAWAASMLGIGAVVGFFVGSIPLPKMLPFLGTTQLQVLSVIVSILLFAGHSIMAICVKERVLLKETDQDYPTSKRPNAFVRDIRDLWSNILTLPPVIRQICIIQFFAWIAWFPILFYTTIYVGDLYKRATPLAQSPLPTTPDMTLAQARDAEATRLGTRSLFYSSLLALIINLVLPAFVATPVSRSKGRTRTPRPGAASEDQGWLRIPERMKVNLASLWAVSHLVLAGCMLATLFTESVGGATILVTITGFSWAVTQWAPFSLLAEAILTTPDPSSAQVASIRLADTRTPIRDDDHEQETFLPSESSEHHRRSHEHDSGDELNSGGDGHISAHPATANNIMLGNPEARVSRLHVDVEGDAAGDAEWEDDDDFSRVRRDGEEGAEGEAAAAGGLSGKAGIILGIHNVFIVVPQFLITGLSAIAFAIFDPIQARPPIMHPSPPPPPVPSADSAARRMAHGVMREVAGFVVRDLAKDAAEQAERDERGGQSNSVVYIFRLGGVAALIAFILAWRLAKQLRHR</sequence>
<dbReference type="AlphaFoldDB" id="A0A369K413"/>
<keyword evidence="5 7" id="KW-0472">Membrane</keyword>
<feature type="transmembrane region" description="Helical" evidence="7">
    <location>
        <begin position="101"/>
        <end position="120"/>
    </location>
</feature>
<feature type="transmembrane region" description="Helical" evidence="7">
    <location>
        <begin position="140"/>
        <end position="160"/>
    </location>
</feature>
<accession>A0A369K413</accession>
<dbReference type="Gene3D" id="1.20.1250.20">
    <property type="entry name" value="MFS general substrate transporter like domains"/>
    <property type="match status" value="1"/>
</dbReference>
<dbReference type="PANTHER" id="PTHR19432:SF91">
    <property type="entry name" value="GENERAL ALPHA-GLUCOSIDE PERMEASE"/>
    <property type="match status" value="1"/>
</dbReference>
<dbReference type="InParanoid" id="A0A369K413"/>
<evidence type="ECO:0000256" key="2">
    <source>
        <dbReference type="ARBA" id="ARBA00022448"/>
    </source>
</evidence>
<feature type="transmembrane region" description="Helical" evidence="7">
    <location>
        <begin position="212"/>
        <end position="234"/>
    </location>
</feature>
<comment type="subcellular location">
    <subcellularLocation>
        <location evidence="1">Membrane</location>
        <topology evidence="1">Multi-pass membrane protein</topology>
    </subcellularLocation>
</comment>
<feature type="transmembrane region" description="Helical" evidence="7">
    <location>
        <begin position="418"/>
        <end position="436"/>
    </location>
</feature>